<gene>
    <name evidence="5" type="ORF">C2S53_009506</name>
</gene>
<keyword evidence="2" id="KW-0804">Transcription</keyword>
<evidence type="ECO:0000256" key="1">
    <source>
        <dbReference type="ARBA" id="ARBA00023015"/>
    </source>
</evidence>
<feature type="region of interest" description="Disordered" evidence="3">
    <location>
        <begin position="143"/>
        <end position="162"/>
    </location>
</feature>
<comment type="caution">
    <text evidence="5">The sequence shown here is derived from an EMBL/GenBank/DDBJ whole genome shotgun (WGS) entry which is preliminary data.</text>
</comment>
<feature type="domain" description="NET" evidence="4">
    <location>
        <begin position="213"/>
        <end position="291"/>
    </location>
</feature>
<dbReference type="Pfam" id="PF17035">
    <property type="entry name" value="BET"/>
    <property type="match status" value="1"/>
</dbReference>
<proteinExistence type="predicted"/>
<dbReference type="InterPro" id="IPR027353">
    <property type="entry name" value="NET_dom"/>
</dbReference>
<name>A0AAD4JB15_PERFH</name>
<accession>A0AAD4JB15</accession>
<feature type="region of interest" description="Disordered" evidence="3">
    <location>
        <begin position="52"/>
        <end position="75"/>
    </location>
</feature>
<dbReference type="Gene3D" id="1.20.1270.220">
    <property type="match status" value="1"/>
</dbReference>
<evidence type="ECO:0000313" key="6">
    <source>
        <dbReference type="Proteomes" id="UP001190926"/>
    </source>
</evidence>
<protein>
    <recommendedName>
        <fullName evidence="4">NET domain-containing protein</fullName>
    </recommendedName>
</protein>
<reference evidence="5 6" key="1">
    <citation type="journal article" date="2021" name="Nat. Commun.">
        <title>Incipient diploidization of the medicinal plant Perilla within 10,000 years.</title>
        <authorList>
            <person name="Zhang Y."/>
            <person name="Shen Q."/>
            <person name="Leng L."/>
            <person name="Zhang D."/>
            <person name="Chen S."/>
            <person name="Shi Y."/>
            <person name="Ning Z."/>
            <person name="Chen S."/>
        </authorList>
    </citation>
    <scope>NUCLEOTIDE SEQUENCE [LARGE SCALE GENOMIC DNA]</scope>
    <source>
        <strain evidence="6">cv. PC099</strain>
    </source>
</reference>
<dbReference type="EMBL" id="SDAM02000099">
    <property type="protein sequence ID" value="KAH6830489.1"/>
    <property type="molecule type" value="Genomic_DNA"/>
</dbReference>
<dbReference type="PROSITE" id="PS51525">
    <property type="entry name" value="NET"/>
    <property type="match status" value="1"/>
</dbReference>
<evidence type="ECO:0000256" key="3">
    <source>
        <dbReference type="SAM" id="MobiDB-lite"/>
    </source>
</evidence>
<evidence type="ECO:0000256" key="2">
    <source>
        <dbReference type="ARBA" id="ARBA00023163"/>
    </source>
</evidence>
<keyword evidence="6" id="KW-1185">Reference proteome</keyword>
<evidence type="ECO:0000259" key="4">
    <source>
        <dbReference type="PROSITE" id="PS51525"/>
    </source>
</evidence>
<evidence type="ECO:0000313" key="5">
    <source>
        <dbReference type="EMBL" id="KAH6830489.1"/>
    </source>
</evidence>
<sequence>MPENSQDLTASRENNISGPDFFGLYKSEIEELLSQDDSLLPFPHQVSQLSGNLNEVGREKGSTKKGCQTKESNASTGSASLFSNGIGALLSDFKKERLNSLLRQSALTLPQEIDEMENPVFSVCRIRSCLRCKEKLLSSDALTRKADQPQRPEKKAKVIPASSDLESEHIQLDDDLRFILENDSTKVEELMESHTSEIFATLHHMETKLEELLNAVMTSCRAMTIPEKQQLCRLIQKLPARNRDRVVEIIEANNPSENYSQNELKTQLDRLDNVTLWRLHFYIEVVQAARG</sequence>
<feature type="compositionally biased region" description="Polar residues" evidence="3">
    <location>
        <begin position="65"/>
        <end position="75"/>
    </location>
</feature>
<dbReference type="Proteomes" id="UP001190926">
    <property type="component" value="Unassembled WGS sequence"/>
</dbReference>
<organism evidence="5 6">
    <name type="scientific">Perilla frutescens var. hirtella</name>
    <name type="common">Perilla citriodora</name>
    <name type="synonym">Perilla setoyensis</name>
    <dbReference type="NCBI Taxonomy" id="608512"/>
    <lineage>
        <taxon>Eukaryota</taxon>
        <taxon>Viridiplantae</taxon>
        <taxon>Streptophyta</taxon>
        <taxon>Embryophyta</taxon>
        <taxon>Tracheophyta</taxon>
        <taxon>Spermatophyta</taxon>
        <taxon>Magnoliopsida</taxon>
        <taxon>eudicotyledons</taxon>
        <taxon>Gunneridae</taxon>
        <taxon>Pentapetalae</taxon>
        <taxon>asterids</taxon>
        <taxon>lamiids</taxon>
        <taxon>Lamiales</taxon>
        <taxon>Lamiaceae</taxon>
        <taxon>Nepetoideae</taxon>
        <taxon>Elsholtzieae</taxon>
        <taxon>Perilla</taxon>
    </lineage>
</organism>
<keyword evidence="1" id="KW-0805">Transcription regulation</keyword>
<dbReference type="PANTHER" id="PTHR45926">
    <property type="entry name" value="OSJNBA0053K19.4 PROTEIN"/>
    <property type="match status" value="1"/>
</dbReference>
<dbReference type="InterPro" id="IPR038336">
    <property type="entry name" value="NET_sf"/>
</dbReference>
<dbReference type="AlphaFoldDB" id="A0AAD4JB15"/>
<feature type="compositionally biased region" description="Basic and acidic residues" evidence="3">
    <location>
        <begin position="143"/>
        <end position="156"/>
    </location>
</feature>